<dbReference type="CDD" id="cd13519">
    <property type="entry name" value="PBP2_PEB3_AcfC"/>
    <property type="match status" value="1"/>
</dbReference>
<dbReference type="RefSeq" id="WP_208430909.1">
    <property type="nucleotide sequence ID" value="NZ_JPEP01000001.1"/>
</dbReference>
<gene>
    <name evidence="1" type="ORF">NCTC13489_00513</name>
</gene>
<evidence type="ECO:0000313" key="2">
    <source>
        <dbReference type="Proteomes" id="UP000270036"/>
    </source>
</evidence>
<dbReference type="KEGG" id="cant:NCTC13489_00513"/>
<name>A0A448NNH9_9FLAO</name>
<dbReference type="STRING" id="266748.HY04_00545"/>
<dbReference type="Pfam" id="PF13531">
    <property type="entry name" value="SBP_bac_11"/>
    <property type="match status" value="1"/>
</dbReference>
<reference evidence="1 2" key="1">
    <citation type="submission" date="2018-12" db="EMBL/GenBank/DDBJ databases">
        <authorList>
            <consortium name="Pathogen Informatics"/>
        </authorList>
    </citation>
    <scope>NUCLEOTIDE SEQUENCE [LARGE SCALE GENOMIC DNA]</scope>
    <source>
        <strain evidence="1 2">NCTC13489</strain>
    </source>
</reference>
<protein>
    <submittedName>
        <fullName evidence="1">Accessory colonization factor AcfC, contains ABC-type periplasmic domain</fullName>
    </submittedName>
</protein>
<proteinExistence type="predicted"/>
<dbReference type="EMBL" id="LR134441">
    <property type="protein sequence ID" value="VEH96577.1"/>
    <property type="molecule type" value="Genomic_DNA"/>
</dbReference>
<organism evidence="1 2">
    <name type="scientific">Kaistella antarctica</name>
    <dbReference type="NCBI Taxonomy" id="266748"/>
    <lineage>
        <taxon>Bacteria</taxon>
        <taxon>Pseudomonadati</taxon>
        <taxon>Bacteroidota</taxon>
        <taxon>Flavobacteriia</taxon>
        <taxon>Flavobacteriales</taxon>
        <taxon>Weeksellaceae</taxon>
        <taxon>Chryseobacterium group</taxon>
        <taxon>Kaistella</taxon>
    </lineage>
</organism>
<accession>A0A448NNH9</accession>
<dbReference type="Gene3D" id="3.40.190.10">
    <property type="entry name" value="Periplasmic binding protein-like II"/>
    <property type="match status" value="2"/>
</dbReference>
<evidence type="ECO:0000313" key="1">
    <source>
        <dbReference type="EMBL" id="VEH96577.1"/>
    </source>
</evidence>
<sequence>MFKISKKFLEKTTLLIVFLKILKNAYHLPIVLFMRNLILAFVITINLPNFAQAQKDTLYVYGPGGPLAPIEESAKIFGSENNIIVKVTAGPESKWIAEAKLKADLIYGGAEYMLTSFAMAHPGLVDESSRTELYKRGAAILVRPGNPKNIRSIKDLPKNGIHILDVNGAGQLGLWEDVAGKKNVIEGIQKNIKQSFANTALGIAGWKSDSSFDAWINYESWHYRLKDITQLVKVPNSINVYRGTPIAITTITKHKEWSSKFIDFMKTKEGHTIFKKWGWK</sequence>
<dbReference type="SUPFAM" id="SSF53850">
    <property type="entry name" value="Periplasmic binding protein-like II"/>
    <property type="match status" value="1"/>
</dbReference>
<dbReference type="Proteomes" id="UP000270036">
    <property type="component" value="Chromosome"/>
</dbReference>
<dbReference type="AlphaFoldDB" id="A0A448NNH9"/>